<dbReference type="Pfam" id="PF01420">
    <property type="entry name" value="Methylase_S"/>
    <property type="match status" value="2"/>
</dbReference>
<dbReference type="GO" id="GO:0004519">
    <property type="term" value="F:endonuclease activity"/>
    <property type="evidence" value="ECO:0007669"/>
    <property type="project" value="UniProtKB-KW"/>
</dbReference>
<dbReference type="AlphaFoldDB" id="A0A6I2UM75"/>
<sequence length="385" mass="44138">MSKLDELIKKYCPDGVEYKKLGDIATISRGGNFQKKDYVSTGVPCIHYGQLYVHYNLFTDNVITYIHKDKAVKQKFAEPNDIIMAVTSENIEDVCKSIAWLGEKKVAVSGHSAIIHHSMNPKYLAYYLNSLHFYKQKVKLAHGTKVIEVTPSALNEVSLPVPPLPVQEEIVRILDSFTSLTAELQAELQARKKQYEYYRNILYTKHDYCPKKKLIDISDISRGIRVVKKNLIDDGKFPVYQNSLTPMGYYNKSNVTENTTYVISAGAAGEIGFCNTNFWAADDCLVFSNLKEIRNKYIYYFLLTKQDFIRSNVRKASVPRLSRTVIENLQIPIISLEEQDKILSLLDRFDTICNDITTGIPAEIAARQKQYEYYRDKLLTFKELS</sequence>
<dbReference type="PANTHER" id="PTHR43140:SF1">
    <property type="entry name" value="TYPE I RESTRICTION ENZYME ECOKI SPECIFICITY SUBUNIT"/>
    <property type="match status" value="1"/>
</dbReference>
<dbReference type="InterPro" id="IPR044946">
    <property type="entry name" value="Restrct_endonuc_typeI_TRD_sf"/>
</dbReference>
<comment type="caution">
    <text evidence="6">The sequence shown here is derived from an EMBL/GenBank/DDBJ whole genome shotgun (WGS) entry which is preliminary data.</text>
</comment>
<evidence type="ECO:0000256" key="4">
    <source>
        <dbReference type="ARBA" id="ARBA00038652"/>
    </source>
</evidence>
<dbReference type="SUPFAM" id="SSF116734">
    <property type="entry name" value="DNA methylase specificity domain"/>
    <property type="match status" value="2"/>
</dbReference>
<dbReference type="Proteomes" id="UP000433181">
    <property type="component" value="Unassembled WGS sequence"/>
</dbReference>
<dbReference type="Gene3D" id="3.90.220.20">
    <property type="entry name" value="DNA methylase specificity domains"/>
    <property type="match status" value="2"/>
</dbReference>
<dbReference type="EMBL" id="VUNR01000050">
    <property type="protein sequence ID" value="MSU10052.1"/>
    <property type="molecule type" value="Genomic_DNA"/>
</dbReference>
<keyword evidence="6" id="KW-0540">Nuclease</keyword>
<keyword evidence="6" id="KW-0378">Hydrolase</keyword>
<dbReference type="PANTHER" id="PTHR43140">
    <property type="entry name" value="TYPE-1 RESTRICTION ENZYME ECOKI SPECIFICITY PROTEIN"/>
    <property type="match status" value="1"/>
</dbReference>
<evidence type="ECO:0000256" key="2">
    <source>
        <dbReference type="ARBA" id="ARBA00022747"/>
    </source>
</evidence>
<keyword evidence="7" id="KW-1185">Reference proteome</keyword>
<protein>
    <submittedName>
        <fullName evidence="6">Restriction endonuclease subunit S</fullName>
    </submittedName>
</protein>
<dbReference type="InterPro" id="IPR051212">
    <property type="entry name" value="Type-I_RE_S_subunit"/>
</dbReference>
<dbReference type="CDD" id="cd17268">
    <property type="entry name" value="RMtype1_S_Ara36733I_TRD1-CR1_like"/>
    <property type="match status" value="1"/>
</dbReference>
<dbReference type="GO" id="GO:0009307">
    <property type="term" value="P:DNA restriction-modification system"/>
    <property type="evidence" value="ECO:0007669"/>
    <property type="project" value="UniProtKB-KW"/>
</dbReference>
<evidence type="ECO:0000313" key="6">
    <source>
        <dbReference type="EMBL" id="MSU10052.1"/>
    </source>
</evidence>
<proteinExistence type="inferred from homology"/>
<dbReference type="GeneID" id="96780020"/>
<feature type="domain" description="Type I restriction modification DNA specificity" evidence="5">
    <location>
        <begin position="212"/>
        <end position="364"/>
    </location>
</feature>
<evidence type="ECO:0000259" key="5">
    <source>
        <dbReference type="Pfam" id="PF01420"/>
    </source>
</evidence>
<dbReference type="CDD" id="cd17291">
    <property type="entry name" value="RMtype1_S_MgeORF438P-TRD-CR_like"/>
    <property type="match status" value="1"/>
</dbReference>
<evidence type="ECO:0000313" key="7">
    <source>
        <dbReference type="Proteomes" id="UP000433181"/>
    </source>
</evidence>
<dbReference type="GO" id="GO:0003677">
    <property type="term" value="F:DNA binding"/>
    <property type="evidence" value="ECO:0007669"/>
    <property type="project" value="UniProtKB-KW"/>
</dbReference>
<comment type="subunit">
    <text evidence="4">The methyltransferase is composed of M and S polypeptides.</text>
</comment>
<accession>A0A6I2UM75</accession>
<comment type="similarity">
    <text evidence="1">Belongs to the type-I restriction system S methylase family.</text>
</comment>
<keyword evidence="2" id="KW-0680">Restriction system</keyword>
<evidence type="ECO:0000256" key="1">
    <source>
        <dbReference type="ARBA" id="ARBA00010923"/>
    </source>
</evidence>
<gene>
    <name evidence="6" type="ORF">FYJ84_13890</name>
</gene>
<dbReference type="InterPro" id="IPR000055">
    <property type="entry name" value="Restrct_endonuc_typeI_TRD"/>
</dbReference>
<organism evidence="6 7">
    <name type="scientific">Anaerovibrio slackiae</name>
    <dbReference type="NCBI Taxonomy" id="2652309"/>
    <lineage>
        <taxon>Bacteria</taxon>
        <taxon>Bacillati</taxon>
        <taxon>Bacillota</taxon>
        <taxon>Negativicutes</taxon>
        <taxon>Selenomonadales</taxon>
        <taxon>Selenomonadaceae</taxon>
        <taxon>Anaerovibrio</taxon>
    </lineage>
</organism>
<reference evidence="6 7" key="1">
    <citation type="submission" date="2019-08" db="EMBL/GenBank/DDBJ databases">
        <title>In-depth cultivation of the pig gut microbiome towards novel bacterial diversity and tailored functional studies.</title>
        <authorList>
            <person name="Wylensek D."/>
            <person name="Hitch T.C.A."/>
            <person name="Clavel T."/>
        </authorList>
    </citation>
    <scope>NUCLEOTIDE SEQUENCE [LARGE SCALE GENOMIC DNA]</scope>
    <source>
        <strain evidence="6 7">WCA-693-APC-5D-A</strain>
    </source>
</reference>
<feature type="domain" description="Type I restriction modification DNA specificity" evidence="5">
    <location>
        <begin position="13"/>
        <end position="188"/>
    </location>
</feature>
<keyword evidence="6" id="KW-0255">Endonuclease</keyword>
<evidence type="ECO:0000256" key="3">
    <source>
        <dbReference type="ARBA" id="ARBA00023125"/>
    </source>
</evidence>
<name>A0A6I2UM75_9FIRM</name>
<dbReference type="RefSeq" id="WP_154408217.1">
    <property type="nucleotide sequence ID" value="NZ_VUNR01000050.1"/>
</dbReference>
<keyword evidence="3" id="KW-0238">DNA-binding</keyword>